<dbReference type="GO" id="GO:0016491">
    <property type="term" value="F:oxidoreductase activity"/>
    <property type="evidence" value="ECO:0007669"/>
    <property type="project" value="InterPro"/>
</dbReference>
<gene>
    <name evidence="2" type="ORF">CAL24_16190</name>
</gene>
<dbReference type="RefSeq" id="WP_094807199.1">
    <property type="nucleotide sequence ID" value="NZ_NEVT01000006.1"/>
</dbReference>
<dbReference type="Pfam" id="PF07110">
    <property type="entry name" value="EthD"/>
    <property type="match status" value="2"/>
</dbReference>
<keyword evidence="3" id="KW-1185">Reference proteome</keyword>
<dbReference type="EMBL" id="NEVT01000006">
    <property type="protein sequence ID" value="OZI76644.1"/>
    <property type="molecule type" value="Genomic_DNA"/>
</dbReference>
<feature type="domain" description="EthD" evidence="1">
    <location>
        <begin position="130"/>
        <end position="214"/>
    </location>
</feature>
<dbReference type="AlphaFoldDB" id="A0A261VRA7"/>
<dbReference type="Proteomes" id="UP000215633">
    <property type="component" value="Unassembled WGS sequence"/>
</dbReference>
<protein>
    <submittedName>
        <fullName evidence="2">Ethyl tert-butyl ether degradation protein EthD</fullName>
    </submittedName>
</protein>
<dbReference type="InterPro" id="IPR011008">
    <property type="entry name" value="Dimeric_a/b-barrel"/>
</dbReference>
<evidence type="ECO:0000313" key="3">
    <source>
        <dbReference type="Proteomes" id="UP000215633"/>
    </source>
</evidence>
<evidence type="ECO:0000313" key="2">
    <source>
        <dbReference type="EMBL" id="OZI76644.1"/>
    </source>
</evidence>
<reference evidence="3" key="1">
    <citation type="submission" date="2017-05" db="EMBL/GenBank/DDBJ databases">
        <title>Complete and WGS of Bordetella genogroups.</title>
        <authorList>
            <person name="Spilker T."/>
            <person name="Lipuma J."/>
        </authorList>
    </citation>
    <scope>NUCLEOTIDE SEQUENCE [LARGE SCALE GENOMIC DNA]</scope>
    <source>
        <strain evidence="3">AU8256</strain>
    </source>
</reference>
<dbReference type="InterPro" id="IPR009799">
    <property type="entry name" value="EthD_dom"/>
</dbReference>
<comment type="caution">
    <text evidence="2">The sequence shown here is derived from an EMBL/GenBank/DDBJ whole genome shotgun (WGS) entry which is preliminary data.</text>
</comment>
<sequence>MAFRMGLIRKRPDWTQAAFERHWRDVHGPLARALPGLCSYWQNVVTERAQRGIDYARGAWDFDGFSQLRFEGGGTALSDDAPARALAADERYFLGGLHIVTVEPTEVVAPPSAPARAGLLKRMSLLRRRDDMDEAAFRREWRAHAEHVCEMPGVAGYRQNVVLARERVKGQACDYAGLPIDGIVELWFEDAARLEAAFRSDRGRRTMAHARTFLAEITVFAVRERDVLAGAAGPRAASA</sequence>
<organism evidence="2 3">
    <name type="scientific">Bordetella genomosp. 2</name>
    <dbReference type="NCBI Taxonomy" id="1983456"/>
    <lineage>
        <taxon>Bacteria</taxon>
        <taxon>Pseudomonadati</taxon>
        <taxon>Pseudomonadota</taxon>
        <taxon>Betaproteobacteria</taxon>
        <taxon>Burkholderiales</taxon>
        <taxon>Alcaligenaceae</taxon>
        <taxon>Bordetella</taxon>
    </lineage>
</organism>
<feature type="domain" description="EthD" evidence="1">
    <location>
        <begin position="11"/>
        <end position="91"/>
    </location>
</feature>
<proteinExistence type="predicted"/>
<name>A0A261VRA7_9BORD</name>
<dbReference type="Gene3D" id="3.30.70.100">
    <property type="match status" value="2"/>
</dbReference>
<dbReference type="SUPFAM" id="SSF54909">
    <property type="entry name" value="Dimeric alpha+beta barrel"/>
    <property type="match status" value="2"/>
</dbReference>
<evidence type="ECO:0000259" key="1">
    <source>
        <dbReference type="Pfam" id="PF07110"/>
    </source>
</evidence>
<accession>A0A261VRA7</accession>